<evidence type="ECO:0000256" key="4">
    <source>
        <dbReference type="ARBA" id="ARBA00022432"/>
    </source>
</evidence>
<feature type="binding site" evidence="11">
    <location>
        <begin position="233"/>
        <end position="241"/>
    </location>
    <ligand>
        <name>ATP</name>
        <dbReference type="ChEBI" id="CHEBI:30616"/>
    </ligand>
</feature>
<evidence type="ECO:0000256" key="5">
    <source>
        <dbReference type="ARBA" id="ARBA00022741"/>
    </source>
</evidence>
<feature type="binding site" evidence="11">
    <location>
        <position position="217"/>
    </location>
    <ligand>
        <name>ATP</name>
        <dbReference type="ChEBI" id="CHEBI:30616"/>
    </ligand>
</feature>
<keyword evidence="7 11" id="KW-0067">ATP-binding</keyword>
<keyword evidence="11" id="KW-0963">Cytoplasm</keyword>
<comment type="pathway">
    <text evidence="1 11">Carbohydrate biosynthesis; gluconeogenesis.</text>
</comment>
<evidence type="ECO:0000256" key="3">
    <source>
        <dbReference type="ARBA" id="ARBA00012363"/>
    </source>
</evidence>
<evidence type="ECO:0000256" key="10">
    <source>
        <dbReference type="ARBA" id="ARBA00047371"/>
    </source>
</evidence>
<organism evidence="12 13">
    <name type="scientific">Robertmurraya mangrovi</name>
    <dbReference type="NCBI Taxonomy" id="3098077"/>
    <lineage>
        <taxon>Bacteria</taxon>
        <taxon>Bacillati</taxon>
        <taxon>Bacillota</taxon>
        <taxon>Bacilli</taxon>
        <taxon>Bacillales</taxon>
        <taxon>Bacillaceae</taxon>
        <taxon>Robertmurraya</taxon>
    </lineage>
</organism>
<comment type="caution">
    <text evidence="11">Lacks conserved residue(s) required for the propagation of feature annotation.</text>
</comment>
<dbReference type="GO" id="GO:0004612">
    <property type="term" value="F:phosphoenolpyruvate carboxykinase (ATP) activity"/>
    <property type="evidence" value="ECO:0007669"/>
    <property type="project" value="UniProtKB-EC"/>
</dbReference>
<keyword evidence="8 11" id="KW-0464">Manganese</keyword>
<feature type="binding site" evidence="11">
    <location>
        <position position="192"/>
    </location>
    <ligand>
        <name>substrate</name>
    </ligand>
</feature>
<dbReference type="PROSITE" id="PS00532">
    <property type="entry name" value="PEPCK_ATP"/>
    <property type="match status" value="1"/>
</dbReference>
<dbReference type="EMBL" id="JAXOFX010000007">
    <property type="protein sequence ID" value="MDZ5472604.1"/>
    <property type="molecule type" value="Genomic_DNA"/>
</dbReference>
<dbReference type="HAMAP" id="MF_00453">
    <property type="entry name" value="PEPCK_ATP"/>
    <property type="match status" value="1"/>
</dbReference>
<feature type="binding site" evidence="11">
    <location>
        <position position="56"/>
    </location>
    <ligand>
        <name>substrate</name>
    </ligand>
</feature>
<sequence length="528" mass="58253">MNSVSISNQLNELLKSNHVHVQLSVPQLVEKVLTRNEGVLTSTGAVRATTGKYTGRSPKDKYIVDEASNRDKIDWGSVNQPISEEVFDKLYNKVLNYLKEKDELFVFNGFAGADKKHRLAIQVVNEYAWHNLFAHQLFIRPTEEELLDHKSEFTVISAPTFKADPSVDGTKSETFIIVSFERRTVLIGGTEYAGEMKKSIFSVMNYLLPENNIFPMHCSANVGLEGDVALFFGLSGTGKTTLSADENRRLIGDDEHGWSPNGVFNIEGGCYAKCINLSHEKEPQIFDAIRFGSVLENVVVNNESRIADYDDGTLTENTRAAYPLQAIDNIVDPSVAGHPNTIIFLTADAFGVLPPISKLSKEQAMFHFLSGYTSKLAGTERGITSPQATFSTCFGSPFLPLAATRYAEMLGEKIDEHNVNVYLVNTGWSGGEYGVGSRMKLSYTRAMVQAALVGELNNTETVKDSIFGLEIPLHVPGVPDDVLQPNKTWADQAAYEVKAKELAAKFKENFKKFSNVPSEIEEKGGPIA</sequence>
<evidence type="ECO:0000256" key="9">
    <source>
        <dbReference type="ARBA" id="ARBA00023239"/>
    </source>
</evidence>
<dbReference type="InterPro" id="IPR001272">
    <property type="entry name" value="PEP_carboxykinase_ATP"/>
</dbReference>
<dbReference type="NCBIfam" id="NF006820">
    <property type="entry name" value="PRK09344.1-2"/>
    <property type="match status" value="1"/>
</dbReference>
<feature type="binding site" evidence="11">
    <location>
        <position position="198"/>
    </location>
    <ligand>
        <name>substrate</name>
    </ligand>
</feature>
<evidence type="ECO:0000256" key="11">
    <source>
        <dbReference type="HAMAP-Rule" id="MF_00453"/>
    </source>
</evidence>
<feature type="binding site" evidence="11">
    <location>
        <position position="319"/>
    </location>
    <ligand>
        <name>substrate</name>
    </ligand>
</feature>
<feature type="binding site" evidence="11">
    <location>
        <position position="282"/>
    </location>
    <ligand>
        <name>ATP</name>
        <dbReference type="ChEBI" id="CHEBI:30616"/>
    </ligand>
</feature>
<gene>
    <name evidence="11 12" type="primary">pckA</name>
    <name evidence="12" type="ORF">SM124_12660</name>
</gene>
<accession>A0ABU5IZK3</accession>
<dbReference type="SUPFAM" id="SSF53795">
    <property type="entry name" value="PEP carboxykinase-like"/>
    <property type="match status" value="1"/>
</dbReference>
<dbReference type="NCBIfam" id="NF006821">
    <property type="entry name" value="PRK09344.1-3"/>
    <property type="match status" value="1"/>
</dbReference>
<evidence type="ECO:0000313" key="13">
    <source>
        <dbReference type="Proteomes" id="UP001290455"/>
    </source>
</evidence>
<evidence type="ECO:0000256" key="7">
    <source>
        <dbReference type="ARBA" id="ARBA00022840"/>
    </source>
</evidence>
<keyword evidence="9 11" id="KW-0456">Lyase</keyword>
<dbReference type="PIRSF" id="PIRSF006294">
    <property type="entry name" value="PEP_crbxkin"/>
    <property type="match status" value="1"/>
</dbReference>
<comment type="caution">
    <text evidence="12">The sequence shown here is derived from an EMBL/GenBank/DDBJ whole genome shotgun (WGS) entry which is preliminary data.</text>
</comment>
<comment type="function">
    <text evidence="11">Involved in the gluconeogenesis. Catalyzes the conversion of oxaloacetate (OAA) to phosphoenolpyruvate (PEP) through direct phosphoryl transfer between the nucleoside triphosphate and OAA.</text>
</comment>
<comment type="catalytic activity">
    <reaction evidence="10 11">
        <text>oxaloacetate + ATP = phosphoenolpyruvate + ADP + CO2</text>
        <dbReference type="Rhea" id="RHEA:18617"/>
        <dbReference type="ChEBI" id="CHEBI:16452"/>
        <dbReference type="ChEBI" id="CHEBI:16526"/>
        <dbReference type="ChEBI" id="CHEBI:30616"/>
        <dbReference type="ChEBI" id="CHEBI:58702"/>
        <dbReference type="ChEBI" id="CHEBI:456216"/>
        <dbReference type="EC" id="4.1.1.49"/>
    </reaction>
</comment>
<protein>
    <recommendedName>
        <fullName evidence="3 11">Phosphoenolpyruvate carboxykinase (ATP)</fullName>
        <shortName evidence="11">PCK</shortName>
        <shortName evidence="11">PEP carboxykinase</shortName>
        <shortName evidence="11">PEPCK</shortName>
        <ecNumber evidence="3 11">4.1.1.49</ecNumber>
    </recommendedName>
</protein>
<comment type="similarity">
    <text evidence="2 11">Belongs to the phosphoenolpyruvate carboxykinase (ATP) family.</text>
</comment>
<feature type="binding site" evidence="11">
    <location>
        <position position="319"/>
    </location>
    <ligand>
        <name>ATP</name>
        <dbReference type="ChEBI" id="CHEBI:30616"/>
    </ligand>
</feature>
<dbReference type="EC" id="4.1.1.49" evidence="3 11"/>
<keyword evidence="4 11" id="KW-0312">Gluconeogenesis</keyword>
<dbReference type="RefSeq" id="WP_322446900.1">
    <property type="nucleotide sequence ID" value="NZ_JAXOFX010000007.1"/>
</dbReference>
<keyword evidence="6 11" id="KW-0210">Decarboxylase</keyword>
<dbReference type="PANTHER" id="PTHR30031">
    <property type="entry name" value="PHOSPHOENOLPYRUVATE CARBOXYKINASE ATP"/>
    <property type="match status" value="1"/>
</dbReference>
<comment type="cofactor">
    <cofactor evidence="11">
        <name>Mn(2+)</name>
        <dbReference type="ChEBI" id="CHEBI:29035"/>
    </cofactor>
    <text evidence="11">Binds 1 Mn(2+) ion per subunit.</text>
</comment>
<evidence type="ECO:0000256" key="2">
    <source>
        <dbReference type="ARBA" id="ARBA00006052"/>
    </source>
</evidence>
<evidence type="ECO:0000256" key="6">
    <source>
        <dbReference type="ARBA" id="ARBA00022793"/>
    </source>
</evidence>
<dbReference type="CDD" id="cd00484">
    <property type="entry name" value="PEPCK_ATP"/>
    <property type="match status" value="1"/>
</dbReference>
<keyword evidence="11" id="KW-0479">Metal-binding</keyword>
<keyword evidence="5 11" id="KW-0547">Nucleotide-binding</keyword>
<dbReference type="Gene3D" id="3.90.228.20">
    <property type="match status" value="1"/>
</dbReference>
<dbReference type="Proteomes" id="UP001290455">
    <property type="component" value="Unassembled WGS sequence"/>
</dbReference>
<dbReference type="Pfam" id="PF01293">
    <property type="entry name" value="PEPCK_ATP"/>
    <property type="match status" value="1"/>
</dbReference>
<evidence type="ECO:0000256" key="1">
    <source>
        <dbReference type="ARBA" id="ARBA00004742"/>
    </source>
</evidence>
<dbReference type="InterPro" id="IPR008210">
    <property type="entry name" value="PEP_carboxykinase_N"/>
</dbReference>
<feature type="binding site" evidence="11">
    <location>
        <position position="217"/>
    </location>
    <ligand>
        <name>Mn(2+)</name>
        <dbReference type="ChEBI" id="CHEBI:29035"/>
    </ligand>
</feature>
<dbReference type="Gene3D" id="3.40.449.10">
    <property type="entry name" value="Phosphoenolpyruvate Carboxykinase, domain 1"/>
    <property type="match status" value="1"/>
</dbReference>
<keyword evidence="13" id="KW-1185">Reference proteome</keyword>
<name>A0ABU5IZK3_9BACI</name>
<feature type="binding site" evidence="11">
    <location>
        <position position="254"/>
    </location>
    <ligand>
        <name>Mn(2+)</name>
        <dbReference type="ChEBI" id="CHEBI:29035"/>
    </ligand>
</feature>
<feature type="binding site" evidence="11">
    <location>
        <position position="444"/>
    </location>
    <ligand>
        <name>ATP</name>
        <dbReference type="ChEBI" id="CHEBI:30616"/>
    </ligand>
</feature>
<feature type="binding site" evidence="11">
    <location>
        <position position="198"/>
    </location>
    <ligand>
        <name>ATP</name>
        <dbReference type="ChEBI" id="CHEBI:30616"/>
    </ligand>
</feature>
<dbReference type="InterPro" id="IPR015994">
    <property type="entry name" value="PEPCK_ATP_CS"/>
</dbReference>
<dbReference type="InterPro" id="IPR013035">
    <property type="entry name" value="PEP_carboxykinase_C"/>
</dbReference>
<dbReference type="NCBIfam" id="TIGR00224">
    <property type="entry name" value="pckA"/>
    <property type="match status" value="1"/>
</dbReference>
<evidence type="ECO:0000256" key="8">
    <source>
        <dbReference type="ARBA" id="ARBA00023211"/>
    </source>
</evidence>
<dbReference type="PANTHER" id="PTHR30031:SF0">
    <property type="entry name" value="PHOSPHOENOLPYRUVATE CARBOXYKINASE (ATP)"/>
    <property type="match status" value="1"/>
</dbReference>
<proteinExistence type="inferred from homology"/>
<feature type="binding site" evidence="11">
    <location>
        <position position="198"/>
    </location>
    <ligand>
        <name>Mn(2+)</name>
        <dbReference type="ChEBI" id="CHEBI:29035"/>
    </ligand>
</feature>
<reference evidence="12 13" key="1">
    <citation type="submission" date="2023-11" db="EMBL/GenBank/DDBJ databases">
        <title>Bacillus jintuensis, isolated from a mudflat on the Beibu Gulf coast.</title>
        <authorList>
            <person name="Li M."/>
        </authorList>
    </citation>
    <scope>NUCLEOTIDE SEQUENCE [LARGE SCALE GENOMIC DNA]</scope>
    <source>
        <strain evidence="12 13">31A1R</strain>
    </source>
</reference>
<dbReference type="Gene3D" id="2.170.8.10">
    <property type="entry name" value="Phosphoenolpyruvate Carboxykinase, domain 2"/>
    <property type="match status" value="1"/>
</dbReference>
<evidence type="ECO:0000313" key="12">
    <source>
        <dbReference type="EMBL" id="MDZ5472604.1"/>
    </source>
</evidence>
<comment type="subcellular location">
    <subcellularLocation>
        <location evidence="11">Cytoplasm</location>
    </subcellularLocation>
</comment>
<dbReference type="SUPFAM" id="SSF68923">
    <property type="entry name" value="PEP carboxykinase N-terminal domain"/>
    <property type="match status" value="1"/>
</dbReference>